<evidence type="ECO:0000256" key="1">
    <source>
        <dbReference type="ARBA" id="ARBA00004651"/>
    </source>
</evidence>
<dbReference type="InterPro" id="IPR000537">
    <property type="entry name" value="UbiA_prenyltransferase"/>
</dbReference>
<feature type="transmembrane region" description="Helical" evidence="14">
    <location>
        <begin position="60"/>
        <end position="80"/>
    </location>
</feature>
<feature type="transmembrane region" description="Helical" evidence="14">
    <location>
        <begin position="130"/>
        <end position="148"/>
    </location>
</feature>
<feature type="transmembrane region" description="Helical" evidence="14">
    <location>
        <begin position="252"/>
        <end position="269"/>
    </location>
</feature>
<comment type="function">
    <text evidence="14">Converts heme B (protoheme IX) to heme O by substitution of the vinyl group on carbon 2 of heme B porphyrin ring with a hydroxyethyl farnesyl side group.</text>
</comment>
<evidence type="ECO:0000256" key="14">
    <source>
        <dbReference type="HAMAP-Rule" id="MF_00154"/>
    </source>
</evidence>
<evidence type="ECO:0000256" key="7">
    <source>
        <dbReference type="ARBA" id="ARBA00022989"/>
    </source>
</evidence>
<evidence type="ECO:0000256" key="12">
    <source>
        <dbReference type="ARBA" id="ARBA00042475"/>
    </source>
</evidence>
<evidence type="ECO:0000256" key="4">
    <source>
        <dbReference type="ARBA" id="ARBA00022475"/>
    </source>
</evidence>
<dbReference type="Pfam" id="PF01040">
    <property type="entry name" value="UbiA"/>
    <property type="match status" value="1"/>
</dbReference>
<evidence type="ECO:0000256" key="6">
    <source>
        <dbReference type="ARBA" id="ARBA00022692"/>
    </source>
</evidence>
<evidence type="ECO:0000256" key="13">
    <source>
        <dbReference type="ARBA" id="ARBA00047690"/>
    </source>
</evidence>
<comment type="subcellular location">
    <subcellularLocation>
        <location evidence="1 14">Cell membrane</location>
        <topology evidence="1 14">Multi-pass membrane protein</topology>
    </subcellularLocation>
</comment>
<dbReference type="EMBL" id="QFFI01000024">
    <property type="protein sequence ID" value="PWG61955.1"/>
    <property type="molecule type" value="Genomic_DNA"/>
</dbReference>
<evidence type="ECO:0000256" key="5">
    <source>
        <dbReference type="ARBA" id="ARBA00022679"/>
    </source>
</evidence>
<comment type="pathway">
    <text evidence="2 14">Porphyrin-containing compound metabolism; heme O biosynthesis; heme O from protoheme: step 1/1.</text>
</comment>
<dbReference type="Gene3D" id="1.10.357.140">
    <property type="entry name" value="UbiA prenyltransferase"/>
    <property type="match status" value="1"/>
</dbReference>
<feature type="transmembrane region" description="Helical" evidence="14">
    <location>
        <begin position="180"/>
        <end position="200"/>
    </location>
</feature>
<keyword evidence="7 14" id="KW-1133">Transmembrane helix</keyword>
<evidence type="ECO:0000313" key="16">
    <source>
        <dbReference type="Proteomes" id="UP000245474"/>
    </source>
</evidence>
<comment type="caution">
    <text evidence="15">The sequence shown here is derived from an EMBL/GenBank/DDBJ whole genome shotgun (WGS) entry which is preliminary data.</text>
</comment>
<keyword evidence="16" id="KW-1185">Reference proteome</keyword>
<evidence type="ECO:0000256" key="8">
    <source>
        <dbReference type="ARBA" id="ARBA00023133"/>
    </source>
</evidence>
<keyword evidence="8 14" id="KW-0350">Heme biosynthesis</keyword>
<organism evidence="15 16">
    <name type="scientific">Sediminicurvatus halobius</name>
    <dbReference type="NCBI Taxonomy" id="2182432"/>
    <lineage>
        <taxon>Bacteria</taxon>
        <taxon>Pseudomonadati</taxon>
        <taxon>Pseudomonadota</taxon>
        <taxon>Gammaproteobacteria</taxon>
        <taxon>Chromatiales</taxon>
        <taxon>Ectothiorhodospiraceae</taxon>
        <taxon>Sediminicurvatus</taxon>
    </lineage>
</organism>
<dbReference type="RefSeq" id="WP_109679433.1">
    <property type="nucleotide sequence ID" value="NZ_CP086615.1"/>
</dbReference>
<evidence type="ECO:0000256" key="3">
    <source>
        <dbReference type="ARBA" id="ARBA00012292"/>
    </source>
</evidence>
<dbReference type="UniPathway" id="UPA00834">
    <property type="reaction ID" value="UER00712"/>
</dbReference>
<name>A0A2U2MY69_9GAMM</name>
<sequence>MSRTLDATTPEELPALQHLARHWRDYYELTKPGVVALMVFTAVVGELLASPGTVPWNALLVGNLGIALAAGSAAAINHLVDRGVDARMARTRGRPLPTGHLRTVHASLFAGLLGAAGLALLYFAVNPLTAALTFLSLIGYAFVYTLFLKRATPQNIVIGGAAGAAPPVLGWTAVTGTIDPHSLLLFLIIFVWTPPHFWALAIHRREEYASVDIPMLPVTHGDRYTRWQILFYTVLLVGVTMLPFATGMSGPLYLMGALALGIVYIYYGVTMLTHEHDRSLPMKSFGYSIIYLMALFAVLLFDAYLPFILAPFLG</sequence>
<evidence type="ECO:0000256" key="10">
    <source>
        <dbReference type="ARBA" id="ARBA00030253"/>
    </source>
</evidence>
<dbReference type="GO" id="GO:0005886">
    <property type="term" value="C:plasma membrane"/>
    <property type="evidence" value="ECO:0007669"/>
    <property type="project" value="UniProtKB-SubCell"/>
</dbReference>
<dbReference type="OrthoDB" id="9814417at2"/>
<keyword evidence="5 14" id="KW-0808">Transferase</keyword>
<dbReference type="InterPro" id="IPR044878">
    <property type="entry name" value="UbiA_sf"/>
</dbReference>
<feature type="transmembrane region" description="Helical" evidence="14">
    <location>
        <begin position="155"/>
        <end position="174"/>
    </location>
</feature>
<dbReference type="PANTHER" id="PTHR43448">
    <property type="entry name" value="PROTOHEME IX FARNESYLTRANSFERASE, MITOCHONDRIAL"/>
    <property type="match status" value="1"/>
</dbReference>
<dbReference type="Proteomes" id="UP000245474">
    <property type="component" value="Unassembled WGS sequence"/>
</dbReference>
<evidence type="ECO:0000256" key="9">
    <source>
        <dbReference type="ARBA" id="ARBA00023136"/>
    </source>
</evidence>
<keyword evidence="4 14" id="KW-1003">Cell membrane</keyword>
<feature type="transmembrane region" description="Helical" evidence="14">
    <location>
        <begin position="229"/>
        <end position="246"/>
    </location>
</feature>
<evidence type="ECO:0000256" key="11">
    <source>
        <dbReference type="ARBA" id="ARBA00040810"/>
    </source>
</evidence>
<gene>
    <name evidence="14" type="primary">cyoE</name>
    <name evidence="15" type="ORF">DEM34_13915</name>
</gene>
<comment type="catalytic activity">
    <reaction evidence="13 14">
        <text>heme b + (2E,6E)-farnesyl diphosphate + H2O = Fe(II)-heme o + diphosphate</text>
        <dbReference type="Rhea" id="RHEA:28070"/>
        <dbReference type="ChEBI" id="CHEBI:15377"/>
        <dbReference type="ChEBI" id="CHEBI:33019"/>
        <dbReference type="ChEBI" id="CHEBI:60344"/>
        <dbReference type="ChEBI" id="CHEBI:60530"/>
        <dbReference type="ChEBI" id="CHEBI:175763"/>
        <dbReference type="EC" id="2.5.1.141"/>
    </reaction>
</comment>
<comment type="miscellaneous">
    <text evidence="14">Carbon 2 of the heme B porphyrin ring is defined according to the Fischer nomenclature.</text>
</comment>
<keyword evidence="6 14" id="KW-0812">Transmembrane</keyword>
<proteinExistence type="inferred from homology"/>
<accession>A0A2U2MY69</accession>
<dbReference type="GO" id="GO:0048034">
    <property type="term" value="P:heme O biosynthetic process"/>
    <property type="evidence" value="ECO:0007669"/>
    <property type="project" value="UniProtKB-UniRule"/>
</dbReference>
<dbReference type="EC" id="2.5.1.141" evidence="3 14"/>
<dbReference type="NCBIfam" id="TIGR01473">
    <property type="entry name" value="cyoE_ctaB"/>
    <property type="match status" value="1"/>
</dbReference>
<evidence type="ECO:0000256" key="2">
    <source>
        <dbReference type="ARBA" id="ARBA00004919"/>
    </source>
</evidence>
<feature type="transmembrane region" description="Helical" evidence="14">
    <location>
        <begin position="34"/>
        <end position="54"/>
    </location>
</feature>
<dbReference type="CDD" id="cd13957">
    <property type="entry name" value="PT_UbiA_Cox10"/>
    <property type="match status" value="1"/>
</dbReference>
<dbReference type="GO" id="GO:0008495">
    <property type="term" value="F:protoheme IX farnesyltransferase activity"/>
    <property type="evidence" value="ECO:0007669"/>
    <property type="project" value="UniProtKB-UniRule"/>
</dbReference>
<evidence type="ECO:0000313" key="15">
    <source>
        <dbReference type="EMBL" id="PWG61955.1"/>
    </source>
</evidence>
<dbReference type="PANTHER" id="PTHR43448:SF7">
    <property type="entry name" value="4-HYDROXYBENZOATE SOLANESYLTRANSFERASE"/>
    <property type="match status" value="1"/>
</dbReference>
<feature type="transmembrane region" description="Helical" evidence="14">
    <location>
        <begin position="101"/>
        <end position="124"/>
    </location>
</feature>
<dbReference type="NCBIfam" id="NF003349">
    <property type="entry name" value="PRK04375.1-2"/>
    <property type="match status" value="1"/>
</dbReference>
<dbReference type="AlphaFoldDB" id="A0A2U2MY69"/>
<feature type="transmembrane region" description="Helical" evidence="14">
    <location>
        <begin position="289"/>
        <end position="313"/>
    </location>
</feature>
<reference evidence="15 16" key="1">
    <citation type="submission" date="2018-05" db="EMBL/GenBank/DDBJ databases">
        <title>Spiribacter halobius sp. nov., a moderately halophilic bacterium isolated from marine solar saltern.</title>
        <authorList>
            <person name="Zheng W.-S."/>
            <person name="Lu D.-C."/>
            <person name="Du Z.-J."/>
        </authorList>
    </citation>
    <scope>NUCLEOTIDE SEQUENCE [LARGE SCALE GENOMIC DNA]</scope>
    <source>
        <strain evidence="15 16">E85</strain>
    </source>
</reference>
<comment type="similarity">
    <text evidence="14">Belongs to the UbiA prenyltransferase family. Protoheme IX farnesyltransferase subfamily.</text>
</comment>
<keyword evidence="9 14" id="KW-0472">Membrane</keyword>
<protein>
    <recommendedName>
        <fullName evidence="11 14">Protoheme IX farnesyltransferase</fullName>
        <ecNumber evidence="3 14">2.5.1.141</ecNumber>
    </recommendedName>
    <alternativeName>
        <fullName evidence="12 14">Heme B farnesyltransferase</fullName>
    </alternativeName>
    <alternativeName>
        <fullName evidence="10 14">Heme O synthase</fullName>
    </alternativeName>
</protein>
<dbReference type="HAMAP" id="MF_00154">
    <property type="entry name" value="CyoE_CtaB"/>
    <property type="match status" value="1"/>
</dbReference>
<dbReference type="InterPro" id="IPR006369">
    <property type="entry name" value="Protohaem_IX_farnesylTrfase"/>
</dbReference>